<organism evidence="2">
    <name type="scientific">viral metagenome</name>
    <dbReference type="NCBI Taxonomy" id="1070528"/>
    <lineage>
        <taxon>unclassified sequences</taxon>
        <taxon>metagenomes</taxon>
        <taxon>organismal metagenomes</taxon>
    </lineage>
</organism>
<dbReference type="EMBL" id="MN739141">
    <property type="protein sequence ID" value="QHS90591.1"/>
    <property type="molecule type" value="Genomic_DNA"/>
</dbReference>
<protein>
    <submittedName>
        <fullName evidence="2">Uncharacterized protein</fullName>
    </submittedName>
</protein>
<keyword evidence="1" id="KW-1133">Transmembrane helix</keyword>
<feature type="transmembrane region" description="Helical" evidence="1">
    <location>
        <begin position="96"/>
        <end position="113"/>
    </location>
</feature>
<accession>A0A6C0BFM3</accession>
<proteinExistence type="predicted"/>
<evidence type="ECO:0000313" key="2">
    <source>
        <dbReference type="EMBL" id="QHS90591.1"/>
    </source>
</evidence>
<dbReference type="AlphaFoldDB" id="A0A6C0BFM3"/>
<sequence>MLQYSEYKDVMEILKKSDHEKTYQDLMKKETKVLDTINAVVKNYKDRTIRNDEFVERALTENISRFWMDMNLMTKELFDITDLKDIPKILSKGERIIYLGLCLVMLAIILFFVEISK</sequence>
<reference evidence="2" key="1">
    <citation type="journal article" date="2020" name="Nature">
        <title>Giant virus diversity and host interactions through global metagenomics.</title>
        <authorList>
            <person name="Schulz F."/>
            <person name="Roux S."/>
            <person name="Paez-Espino D."/>
            <person name="Jungbluth S."/>
            <person name="Walsh D.A."/>
            <person name="Denef V.J."/>
            <person name="McMahon K.D."/>
            <person name="Konstantinidis K.T."/>
            <person name="Eloe-Fadrosh E.A."/>
            <person name="Kyrpides N.C."/>
            <person name="Woyke T."/>
        </authorList>
    </citation>
    <scope>NUCLEOTIDE SEQUENCE</scope>
    <source>
        <strain evidence="2">GVMAG-M-3300010354-11</strain>
    </source>
</reference>
<name>A0A6C0BFM3_9ZZZZ</name>
<keyword evidence="1" id="KW-0472">Membrane</keyword>
<keyword evidence="1" id="KW-0812">Transmembrane</keyword>
<evidence type="ECO:0000256" key="1">
    <source>
        <dbReference type="SAM" id="Phobius"/>
    </source>
</evidence>